<accession>A0A0F8WLE4</accession>
<feature type="non-terminal residue" evidence="1">
    <location>
        <position position="1"/>
    </location>
</feature>
<proteinExistence type="predicted"/>
<name>A0A0F8WLE4_9ZZZZ</name>
<reference evidence="1" key="1">
    <citation type="journal article" date="2015" name="Nature">
        <title>Complex archaea that bridge the gap between prokaryotes and eukaryotes.</title>
        <authorList>
            <person name="Spang A."/>
            <person name="Saw J.H."/>
            <person name="Jorgensen S.L."/>
            <person name="Zaremba-Niedzwiedzka K."/>
            <person name="Martijn J."/>
            <person name="Lind A.E."/>
            <person name="van Eijk R."/>
            <person name="Schleper C."/>
            <person name="Guy L."/>
            <person name="Ettema T.J."/>
        </authorList>
    </citation>
    <scope>NUCLEOTIDE SEQUENCE</scope>
</reference>
<dbReference type="EMBL" id="LAZR01064446">
    <property type="protein sequence ID" value="KKK57503.1"/>
    <property type="molecule type" value="Genomic_DNA"/>
</dbReference>
<gene>
    <name evidence="1" type="ORF">LCGC14_3053800</name>
</gene>
<comment type="caution">
    <text evidence="1">The sequence shown here is derived from an EMBL/GenBank/DDBJ whole genome shotgun (WGS) entry which is preliminary data.</text>
</comment>
<evidence type="ECO:0000313" key="1">
    <source>
        <dbReference type="EMBL" id="KKK57503.1"/>
    </source>
</evidence>
<protein>
    <submittedName>
        <fullName evidence="1">Uncharacterized protein</fullName>
    </submittedName>
</protein>
<sequence>RHLRWRIKKDCYFIGMGDYLDVATPSNRRALKSISGDLYESMRQMMDEKMAESTDKIARILAPTKGRWLGLVSGHHLWEFEDGSTTDTRLAAKLETTYMGDGAAMAILHFVHKGAGAARHHGYAKIWYHHGVGMGSTPTGRLSKLIGISKTFFAHVYLAGHSHAKVHDREPWIDVGVTPQGSVRWESTNRIRATTGGFLKGYEMGSKNAHGYPAAGYVERAALPPTALGGVLLYIRPRIREGRIEIDLGYSDG</sequence>
<dbReference type="AlphaFoldDB" id="A0A0F8WLE4"/>
<organism evidence="1">
    <name type="scientific">marine sediment metagenome</name>
    <dbReference type="NCBI Taxonomy" id="412755"/>
    <lineage>
        <taxon>unclassified sequences</taxon>
        <taxon>metagenomes</taxon>
        <taxon>ecological metagenomes</taxon>
    </lineage>
</organism>